<keyword evidence="3" id="KW-1185">Reference proteome</keyword>
<evidence type="ECO:0000256" key="1">
    <source>
        <dbReference type="SAM" id="SignalP"/>
    </source>
</evidence>
<sequence length="152" mass="16712">MKGKSFRSGNMFSTSLIALVCALVFLQAVEAKVNCYVCSWQKPTTYGVNITDTCSHYNFNEAGASQVECEKGCEAVSIRKSKNGDVEHFYKNCIPETSNLEDKCTSSEDGMQYKTTCECMSDLCNGANWSAGQISGIYFLLTLVGLYKKIVA</sequence>
<evidence type="ECO:0000313" key="2">
    <source>
        <dbReference type="EMBL" id="CAL8115284.1"/>
    </source>
</evidence>
<evidence type="ECO:0008006" key="4">
    <source>
        <dbReference type="Google" id="ProtNLM"/>
    </source>
</evidence>
<dbReference type="Proteomes" id="UP001642540">
    <property type="component" value="Unassembled WGS sequence"/>
</dbReference>
<reference evidence="2 3" key="1">
    <citation type="submission" date="2024-08" db="EMBL/GenBank/DDBJ databases">
        <authorList>
            <person name="Cucini C."/>
            <person name="Frati F."/>
        </authorList>
    </citation>
    <scope>NUCLEOTIDE SEQUENCE [LARGE SCALE GENOMIC DNA]</scope>
</reference>
<accession>A0ABP1QZH3</accession>
<dbReference type="EMBL" id="CAXLJM020000051">
    <property type="protein sequence ID" value="CAL8115284.1"/>
    <property type="molecule type" value="Genomic_DNA"/>
</dbReference>
<keyword evidence="1" id="KW-0732">Signal</keyword>
<comment type="caution">
    <text evidence="2">The sequence shown here is derived from an EMBL/GenBank/DDBJ whole genome shotgun (WGS) entry which is preliminary data.</text>
</comment>
<feature type="chain" id="PRO_5045351974" description="Protein quiver" evidence="1">
    <location>
        <begin position="32"/>
        <end position="152"/>
    </location>
</feature>
<proteinExistence type="predicted"/>
<gene>
    <name evidence="2" type="ORF">ODALV1_LOCUS16784</name>
</gene>
<organism evidence="2 3">
    <name type="scientific">Orchesella dallaii</name>
    <dbReference type="NCBI Taxonomy" id="48710"/>
    <lineage>
        <taxon>Eukaryota</taxon>
        <taxon>Metazoa</taxon>
        <taxon>Ecdysozoa</taxon>
        <taxon>Arthropoda</taxon>
        <taxon>Hexapoda</taxon>
        <taxon>Collembola</taxon>
        <taxon>Entomobryomorpha</taxon>
        <taxon>Entomobryoidea</taxon>
        <taxon>Orchesellidae</taxon>
        <taxon>Orchesellinae</taxon>
        <taxon>Orchesella</taxon>
    </lineage>
</organism>
<feature type="signal peptide" evidence="1">
    <location>
        <begin position="1"/>
        <end position="31"/>
    </location>
</feature>
<evidence type="ECO:0000313" key="3">
    <source>
        <dbReference type="Proteomes" id="UP001642540"/>
    </source>
</evidence>
<protein>
    <recommendedName>
        <fullName evidence="4">Protein quiver</fullName>
    </recommendedName>
</protein>
<name>A0ABP1QZH3_9HEXA</name>